<feature type="domain" description="Mitochondrial chaperone BCS1-like ATPase lid" evidence="3">
    <location>
        <begin position="3"/>
        <end position="28"/>
    </location>
</feature>
<dbReference type="GO" id="GO:0005524">
    <property type="term" value="F:ATP binding"/>
    <property type="evidence" value="ECO:0007669"/>
    <property type="project" value="UniProtKB-KW"/>
</dbReference>
<dbReference type="InterPro" id="IPR057495">
    <property type="entry name" value="AAA_lid_BCS1"/>
</dbReference>
<evidence type="ECO:0000256" key="2">
    <source>
        <dbReference type="ARBA" id="ARBA00022840"/>
    </source>
</evidence>
<name>A0AAN7H5R0_9PEZI</name>
<reference evidence="4" key="1">
    <citation type="journal article" date="2023" name="Mol. Phylogenet. Evol.">
        <title>Genome-scale phylogeny and comparative genomics of the fungal order Sordariales.</title>
        <authorList>
            <person name="Hensen N."/>
            <person name="Bonometti L."/>
            <person name="Westerberg I."/>
            <person name="Brannstrom I.O."/>
            <person name="Guillou S."/>
            <person name="Cros-Aarteil S."/>
            <person name="Calhoun S."/>
            <person name="Haridas S."/>
            <person name="Kuo A."/>
            <person name="Mondo S."/>
            <person name="Pangilinan J."/>
            <person name="Riley R."/>
            <person name="LaButti K."/>
            <person name="Andreopoulos B."/>
            <person name="Lipzen A."/>
            <person name="Chen C."/>
            <person name="Yan M."/>
            <person name="Daum C."/>
            <person name="Ng V."/>
            <person name="Clum A."/>
            <person name="Steindorff A."/>
            <person name="Ohm R.A."/>
            <person name="Martin F."/>
            <person name="Silar P."/>
            <person name="Natvig D.O."/>
            <person name="Lalanne C."/>
            <person name="Gautier V."/>
            <person name="Ament-Velasquez S.L."/>
            <person name="Kruys A."/>
            <person name="Hutchinson M.I."/>
            <person name="Powell A.J."/>
            <person name="Barry K."/>
            <person name="Miller A.N."/>
            <person name="Grigoriev I.V."/>
            <person name="Debuchy R."/>
            <person name="Gladieux P."/>
            <person name="Hiltunen Thoren M."/>
            <person name="Johannesson H."/>
        </authorList>
    </citation>
    <scope>NUCLEOTIDE SEQUENCE</scope>
    <source>
        <strain evidence="4">CBS 532.94</strain>
    </source>
</reference>
<keyword evidence="2" id="KW-0067">ATP-binding</keyword>
<evidence type="ECO:0000313" key="5">
    <source>
        <dbReference type="Proteomes" id="UP001303760"/>
    </source>
</evidence>
<comment type="caution">
    <text evidence="4">The sequence shown here is derived from an EMBL/GenBank/DDBJ whole genome shotgun (WGS) entry which is preliminary data.</text>
</comment>
<gene>
    <name evidence="4" type="ORF">C8A03DRAFT_20027</name>
</gene>
<evidence type="ECO:0000256" key="1">
    <source>
        <dbReference type="ARBA" id="ARBA00022741"/>
    </source>
</evidence>
<dbReference type="Proteomes" id="UP001303760">
    <property type="component" value="Unassembled WGS sequence"/>
</dbReference>
<reference evidence="4" key="2">
    <citation type="submission" date="2023-05" db="EMBL/GenBank/DDBJ databases">
        <authorList>
            <consortium name="Lawrence Berkeley National Laboratory"/>
            <person name="Steindorff A."/>
            <person name="Hensen N."/>
            <person name="Bonometti L."/>
            <person name="Westerberg I."/>
            <person name="Brannstrom I.O."/>
            <person name="Guillou S."/>
            <person name="Cros-Aarteil S."/>
            <person name="Calhoun S."/>
            <person name="Haridas S."/>
            <person name="Kuo A."/>
            <person name="Mondo S."/>
            <person name="Pangilinan J."/>
            <person name="Riley R."/>
            <person name="Labutti K."/>
            <person name="Andreopoulos B."/>
            <person name="Lipzen A."/>
            <person name="Chen C."/>
            <person name="Yanf M."/>
            <person name="Daum C."/>
            <person name="Ng V."/>
            <person name="Clum A."/>
            <person name="Ohm R."/>
            <person name="Martin F."/>
            <person name="Silar P."/>
            <person name="Natvig D."/>
            <person name="Lalanne C."/>
            <person name="Gautier V."/>
            <person name="Ament-Velasquez S.L."/>
            <person name="Kruys A."/>
            <person name="Hutchinson M.I."/>
            <person name="Powell A.J."/>
            <person name="Barry K."/>
            <person name="Miller A.N."/>
            <person name="Grigoriev I.V."/>
            <person name="Debuchy R."/>
            <person name="Gladieux P."/>
            <person name="Thoren M.H."/>
            <person name="Johannesson H."/>
        </authorList>
    </citation>
    <scope>NUCLEOTIDE SEQUENCE</scope>
    <source>
        <strain evidence="4">CBS 532.94</strain>
    </source>
</reference>
<dbReference type="AlphaFoldDB" id="A0AAN7H5R0"/>
<keyword evidence="1" id="KW-0547">Nucleotide-binding</keyword>
<protein>
    <recommendedName>
        <fullName evidence="3">Mitochondrial chaperone BCS1-like ATPase lid domain-containing protein</fullName>
    </recommendedName>
</protein>
<organism evidence="4 5">
    <name type="scientific">Achaetomium macrosporum</name>
    <dbReference type="NCBI Taxonomy" id="79813"/>
    <lineage>
        <taxon>Eukaryota</taxon>
        <taxon>Fungi</taxon>
        <taxon>Dikarya</taxon>
        <taxon>Ascomycota</taxon>
        <taxon>Pezizomycotina</taxon>
        <taxon>Sordariomycetes</taxon>
        <taxon>Sordariomycetidae</taxon>
        <taxon>Sordariales</taxon>
        <taxon>Chaetomiaceae</taxon>
        <taxon>Achaetomium</taxon>
    </lineage>
</organism>
<sequence>PLQFSPAELQGFLLKRKKAPRRALAEVENWAAGMVAQKARGGKLSITHNCPRAVTMQLNAI</sequence>
<keyword evidence="5" id="KW-1185">Reference proteome</keyword>
<feature type="non-terminal residue" evidence="4">
    <location>
        <position position="1"/>
    </location>
</feature>
<dbReference type="EMBL" id="MU860939">
    <property type="protein sequence ID" value="KAK4232743.1"/>
    <property type="molecule type" value="Genomic_DNA"/>
</dbReference>
<evidence type="ECO:0000259" key="3">
    <source>
        <dbReference type="Pfam" id="PF25426"/>
    </source>
</evidence>
<proteinExistence type="predicted"/>
<accession>A0AAN7H5R0</accession>
<evidence type="ECO:0000313" key="4">
    <source>
        <dbReference type="EMBL" id="KAK4232743.1"/>
    </source>
</evidence>
<dbReference type="Pfam" id="PF25426">
    <property type="entry name" value="AAA_lid_BCS1"/>
    <property type="match status" value="1"/>
</dbReference>